<dbReference type="EMBL" id="JAPQKN010000007">
    <property type="protein sequence ID" value="KAJ5153331.1"/>
    <property type="molecule type" value="Genomic_DNA"/>
</dbReference>
<feature type="compositionally biased region" description="Basic residues" evidence="1">
    <location>
        <begin position="105"/>
        <end position="114"/>
    </location>
</feature>
<evidence type="ECO:0000256" key="1">
    <source>
        <dbReference type="SAM" id="MobiDB-lite"/>
    </source>
</evidence>
<accession>A0A9W9HS09</accession>
<organism evidence="2 3">
    <name type="scientific">Penicillium canariense</name>
    <dbReference type="NCBI Taxonomy" id="189055"/>
    <lineage>
        <taxon>Eukaryota</taxon>
        <taxon>Fungi</taxon>
        <taxon>Dikarya</taxon>
        <taxon>Ascomycota</taxon>
        <taxon>Pezizomycotina</taxon>
        <taxon>Eurotiomycetes</taxon>
        <taxon>Eurotiomycetidae</taxon>
        <taxon>Eurotiales</taxon>
        <taxon>Aspergillaceae</taxon>
        <taxon>Penicillium</taxon>
    </lineage>
</organism>
<dbReference type="Proteomes" id="UP001149163">
    <property type="component" value="Unassembled WGS sequence"/>
</dbReference>
<keyword evidence="3" id="KW-1185">Reference proteome</keyword>
<dbReference type="RefSeq" id="XP_056539639.1">
    <property type="nucleotide sequence ID" value="XM_056691933.1"/>
</dbReference>
<feature type="compositionally biased region" description="Polar residues" evidence="1">
    <location>
        <begin position="294"/>
        <end position="309"/>
    </location>
</feature>
<name>A0A9W9HS09_9EURO</name>
<feature type="region of interest" description="Disordered" evidence="1">
    <location>
        <begin position="201"/>
        <end position="229"/>
    </location>
</feature>
<feature type="region of interest" description="Disordered" evidence="1">
    <location>
        <begin position="76"/>
        <end position="147"/>
    </location>
</feature>
<feature type="compositionally biased region" description="Basic residues" evidence="1">
    <location>
        <begin position="129"/>
        <end position="145"/>
    </location>
</feature>
<dbReference type="AlphaFoldDB" id="A0A9W9HS09"/>
<dbReference type="GeneID" id="81431109"/>
<sequence>MEDVQNSIFQWLARVPEDCLVQPGGGMLPCIAKYFCVIQESDTEPGEERSDAAPTAHVGGCHIALEATDVVPTLHLSGLNKRTRDRDRDQDSQRRISQQDASHVYQRRPRRKTRENRYEYRRPSSPRQRPSRPHKNPNKRTKGRKHALDAAFHAPNVARERLTLRNTRNTGIFRKGRASSPMKFREVPDLAFSENQFLSRNSRGSPGFGTICDGPRMQRQRGEERPHRKVSHYIFREPEKLMDTTPPMLRHGELPAYTSQEDQRDPSGMQDIVLSLHTEGIAAKRSLDNVSSMAPDVQSQMRQPVQGTRSARKLPGSQLSQEMEAHLLNILHVGLSPRRPVTYNVPDASEGGRCNLQDLKGLLESRKAYWLPEASQTLHSFDRVRTRDENRESTPMASGIIRSPTHAKTSRWTSSEAAPKTKSRANLCRLCSGEVFRGPRSHQFHNHKVEVTTDLPPFQRLPLSRVDLKASELDVEEDDIFLETLDAAYGAIFNTQSENLQPFEQKAEEHEASQLALAHVNQNHGNNPPPFSPPGVSSFCGSVDTLLCDQIGVENPYSSFAHLSHHLQEGHATLPDRPFTNTKLPAFSPAERAIEQGTNLTSTTHFMGPFLPPTTAHGSGRGSIPQGFWRPNRLY</sequence>
<evidence type="ECO:0000313" key="3">
    <source>
        <dbReference type="Proteomes" id="UP001149163"/>
    </source>
</evidence>
<proteinExistence type="predicted"/>
<gene>
    <name evidence="2" type="ORF">N7482_009809</name>
</gene>
<reference evidence="2" key="1">
    <citation type="submission" date="2022-11" db="EMBL/GenBank/DDBJ databases">
        <authorList>
            <person name="Petersen C."/>
        </authorList>
    </citation>
    <scope>NUCLEOTIDE SEQUENCE</scope>
    <source>
        <strain evidence="2">IBT 26290</strain>
    </source>
</reference>
<feature type="compositionally biased region" description="Basic and acidic residues" evidence="1">
    <location>
        <begin position="82"/>
        <end position="94"/>
    </location>
</feature>
<comment type="caution">
    <text evidence="2">The sequence shown here is derived from an EMBL/GenBank/DDBJ whole genome shotgun (WGS) entry which is preliminary data.</text>
</comment>
<reference evidence="2" key="2">
    <citation type="journal article" date="2023" name="IMA Fungus">
        <title>Comparative genomic study of the Penicillium genus elucidates a diverse pangenome and 15 lateral gene transfer events.</title>
        <authorList>
            <person name="Petersen C."/>
            <person name="Sorensen T."/>
            <person name="Nielsen M.R."/>
            <person name="Sondergaard T.E."/>
            <person name="Sorensen J.L."/>
            <person name="Fitzpatrick D.A."/>
            <person name="Frisvad J.C."/>
            <person name="Nielsen K.L."/>
        </authorList>
    </citation>
    <scope>NUCLEOTIDE SEQUENCE</scope>
    <source>
        <strain evidence="2">IBT 26290</strain>
    </source>
</reference>
<evidence type="ECO:0000313" key="2">
    <source>
        <dbReference type="EMBL" id="KAJ5153331.1"/>
    </source>
</evidence>
<protein>
    <submittedName>
        <fullName evidence="2">Uncharacterized protein</fullName>
    </submittedName>
</protein>
<feature type="region of interest" description="Disordered" evidence="1">
    <location>
        <begin position="294"/>
        <end position="317"/>
    </location>
</feature>
<dbReference type="OrthoDB" id="2537141at2759"/>